<proteinExistence type="predicted"/>
<reference evidence="2 4" key="1">
    <citation type="journal article" date="2015" name="Stand. Genomic Sci.">
        <title>Genomic Encyclopedia of Bacterial and Archaeal Type Strains, Phase III: the genomes of soil and plant-associated and newly described type strains.</title>
        <authorList>
            <person name="Whitman W.B."/>
            <person name="Woyke T."/>
            <person name="Klenk H.P."/>
            <person name="Zhou Y."/>
            <person name="Lilburn T.G."/>
            <person name="Beck B.J."/>
            <person name="De Vos P."/>
            <person name="Vandamme P."/>
            <person name="Eisen J.A."/>
            <person name="Garrity G."/>
            <person name="Hugenholtz P."/>
            <person name="Kyrpides N.C."/>
        </authorList>
    </citation>
    <scope>NUCLEOTIDE SEQUENCE [LARGE SCALE GENOMIC DNA]</scope>
    <source>
        <strain evidence="2 4">CGMCC 1.5380</strain>
    </source>
</reference>
<reference evidence="2" key="3">
    <citation type="submission" date="2019-07" db="EMBL/GenBank/DDBJ databases">
        <authorList>
            <person name="Whitman W."/>
            <person name="Huntemann M."/>
            <person name="Clum A."/>
            <person name="Pillay M."/>
            <person name="Palaniappan K."/>
            <person name="Varghese N."/>
            <person name="Mikhailova N."/>
            <person name="Stamatis D."/>
            <person name="Reddy T."/>
            <person name="Daum C."/>
            <person name="Shapiro N."/>
            <person name="Ivanova N."/>
            <person name="Kyrpides N."/>
            <person name="Woyke T."/>
        </authorList>
    </citation>
    <scope>NUCLEOTIDE SEQUENCE</scope>
    <source>
        <strain evidence="2">CGMCC 1.5380</strain>
    </source>
</reference>
<organism evidence="2 4">
    <name type="scientific">Flavobacterium glaciei</name>
    <dbReference type="NCBI Taxonomy" id="386300"/>
    <lineage>
        <taxon>Bacteria</taxon>
        <taxon>Pseudomonadati</taxon>
        <taxon>Bacteroidota</taxon>
        <taxon>Flavobacteriia</taxon>
        <taxon>Flavobacteriales</taxon>
        <taxon>Flavobacteriaceae</taxon>
        <taxon>Flavobacterium</taxon>
    </lineage>
</organism>
<reference evidence="1 3" key="2">
    <citation type="submission" date="2018-07" db="EMBL/GenBank/DDBJ databases">
        <title>Genomic Encyclopedia of Type Strains, Phase IV (KMG-IV): sequencing the most valuable type-strain genomes for metagenomic binning, comparative biology and taxonomic classification.</title>
        <authorList>
            <person name="Goeker M."/>
        </authorList>
    </citation>
    <scope>NUCLEOTIDE SEQUENCE [LARGE SCALE GENOMIC DNA]</scope>
    <source>
        <strain evidence="1 3">DSM 19728</strain>
    </source>
</reference>
<evidence type="ECO:0000313" key="1">
    <source>
        <dbReference type="EMBL" id="RDI54754.1"/>
    </source>
</evidence>
<dbReference type="NCBIfam" id="TIGR04256">
    <property type="entry name" value="GxxExxY"/>
    <property type="match status" value="1"/>
</dbReference>
<protein>
    <submittedName>
        <fullName evidence="2">GxxExxY protein</fullName>
    </submittedName>
</protein>
<comment type="caution">
    <text evidence="2">The sequence shown here is derived from an EMBL/GenBank/DDBJ whole genome shotgun (WGS) entry which is preliminary data.</text>
</comment>
<evidence type="ECO:0000313" key="4">
    <source>
        <dbReference type="Proteomes" id="UP000321392"/>
    </source>
</evidence>
<keyword evidence="3" id="KW-1185">Reference proteome</keyword>
<dbReference type="OrthoDB" id="1119698at2"/>
<dbReference type="Proteomes" id="UP000321392">
    <property type="component" value="Unassembled WGS sequence"/>
</dbReference>
<evidence type="ECO:0000313" key="3">
    <source>
        <dbReference type="Proteomes" id="UP000254518"/>
    </source>
</evidence>
<dbReference type="AlphaFoldDB" id="A0A562PS16"/>
<evidence type="ECO:0000313" key="2">
    <source>
        <dbReference type="EMBL" id="TWI47178.1"/>
    </source>
</evidence>
<dbReference type="Proteomes" id="UP000254518">
    <property type="component" value="Unassembled WGS sequence"/>
</dbReference>
<dbReference type="EMBL" id="QQBA01000007">
    <property type="protein sequence ID" value="RDI54754.1"/>
    <property type="molecule type" value="Genomic_DNA"/>
</dbReference>
<sequence length="137" mass="15819">MEEELSKISADLESLSYKIIGLAIEVHRQLGPGLLESAYQQCLFYEIKKAGFKVEKEVMLPIIYKEIIIDHGYRIDLLIEDKLVVELKTVESFTSVHFAQILTYLKLGQYPLGLLINYNSKILKNNIKRFINTAREL</sequence>
<gene>
    <name evidence="1" type="ORF">DFR66_10780</name>
    <name evidence="2" type="ORF">IQ02_01630</name>
</gene>
<dbReference type="InterPro" id="IPR026350">
    <property type="entry name" value="GxxExxY"/>
</dbReference>
<dbReference type="Pfam" id="PF13366">
    <property type="entry name" value="PDDEXK_3"/>
    <property type="match status" value="1"/>
</dbReference>
<dbReference type="RefSeq" id="WP_114754296.1">
    <property type="nucleotide sequence ID" value="NZ_QQBA01000007.1"/>
</dbReference>
<name>A0A562PS16_9FLAO</name>
<dbReference type="EMBL" id="VLKX01000007">
    <property type="protein sequence ID" value="TWI47178.1"/>
    <property type="molecule type" value="Genomic_DNA"/>
</dbReference>
<accession>A0A562PS16</accession>